<feature type="non-terminal residue" evidence="4">
    <location>
        <position position="509"/>
    </location>
</feature>
<name>A0A8J7NKI7_ATRSP</name>
<keyword evidence="1" id="KW-0479">Metal-binding</keyword>
<evidence type="ECO:0000313" key="5">
    <source>
        <dbReference type="Proteomes" id="UP000736164"/>
    </source>
</evidence>
<comment type="caution">
    <text evidence="4">The sequence shown here is derived from an EMBL/GenBank/DDBJ whole genome shotgun (WGS) entry which is preliminary data.</text>
</comment>
<evidence type="ECO:0000313" key="4">
    <source>
        <dbReference type="EMBL" id="MBN3313980.1"/>
    </source>
</evidence>
<dbReference type="InterPro" id="IPR001878">
    <property type="entry name" value="Znf_CCHC"/>
</dbReference>
<feature type="domain" description="CCHC-type" evidence="3">
    <location>
        <begin position="80"/>
        <end position="95"/>
    </location>
</feature>
<dbReference type="GO" id="GO:0008270">
    <property type="term" value="F:zinc ion binding"/>
    <property type="evidence" value="ECO:0007669"/>
    <property type="project" value="UniProtKB-KW"/>
</dbReference>
<dbReference type="SUPFAM" id="SSF57756">
    <property type="entry name" value="Retrovirus zinc finger-like domains"/>
    <property type="match status" value="1"/>
</dbReference>
<dbReference type="Pfam" id="PF00098">
    <property type="entry name" value="zf-CCHC"/>
    <property type="match status" value="2"/>
</dbReference>
<keyword evidence="1" id="KW-0863">Zinc-finger</keyword>
<reference evidence="4" key="1">
    <citation type="journal article" date="2021" name="Cell">
        <title>Tracing the genetic footprints of vertebrate landing in non-teleost ray-finned fishes.</title>
        <authorList>
            <person name="Bi X."/>
            <person name="Wang K."/>
            <person name="Yang L."/>
            <person name="Pan H."/>
            <person name="Jiang H."/>
            <person name="Wei Q."/>
            <person name="Fang M."/>
            <person name="Yu H."/>
            <person name="Zhu C."/>
            <person name="Cai Y."/>
            <person name="He Y."/>
            <person name="Gan X."/>
            <person name="Zeng H."/>
            <person name="Yu D."/>
            <person name="Zhu Y."/>
            <person name="Jiang H."/>
            <person name="Qiu Q."/>
            <person name="Yang H."/>
            <person name="Zhang Y.E."/>
            <person name="Wang W."/>
            <person name="Zhu M."/>
            <person name="He S."/>
            <person name="Zhang G."/>
        </authorList>
    </citation>
    <scope>NUCLEOTIDE SEQUENCE</scope>
    <source>
        <strain evidence="4">Allg_001</strain>
    </source>
</reference>
<dbReference type="Proteomes" id="UP000736164">
    <property type="component" value="Unassembled WGS sequence"/>
</dbReference>
<dbReference type="EMBL" id="JAAWVO010013739">
    <property type="protein sequence ID" value="MBN3313980.1"/>
    <property type="molecule type" value="Genomic_DNA"/>
</dbReference>
<protein>
    <submittedName>
        <fullName evidence="4">ZCHC3 protein</fullName>
    </submittedName>
</protein>
<evidence type="ECO:0000259" key="3">
    <source>
        <dbReference type="PROSITE" id="PS50158"/>
    </source>
</evidence>
<dbReference type="InterPro" id="IPR036875">
    <property type="entry name" value="Znf_CCHC_sf"/>
</dbReference>
<dbReference type="Pfam" id="PF23058">
    <property type="entry name" value="RBD_ZCCHC3_2nd"/>
    <property type="match status" value="1"/>
</dbReference>
<keyword evidence="5" id="KW-1185">Reference proteome</keyword>
<dbReference type="SMART" id="SM00343">
    <property type="entry name" value="ZnF_C2HC"/>
    <property type="match status" value="3"/>
</dbReference>
<feature type="domain" description="CCHC-type" evidence="3">
    <location>
        <begin position="116"/>
        <end position="132"/>
    </location>
</feature>
<keyword evidence="1" id="KW-0862">Zinc</keyword>
<feature type="compositionally biased region" description="Basic and acidic residues" evidence="2">
    <location>
        <begin position="241"/>
        <end position="258"/>
    </location>
</feature>
<dbReference type="PANTHER" id="PTHR46486:SF1">
    <property type="entry name" value="CCHC-TYPE DOMAIN-CONTAINING PROTEIN"/>
    <property type="match status" value="1"/>
</dbReference>
<sequence length="509" mass="57146">MFNPYVPEEDIVRFLKRFVDIQGVGEKVIDKKKYWTGKRRYRVRFRTDVKAPDGLLHPPASFLLGSNRGYCYYYGQPAVCRRCGQPGHNVVDCREVVCRNCEGVGHLAAHCTEDVRCNLCGGVGHMFRDCTQRKKSFAAVVRDAGSASRAPEAGHQGGLEEEGSMDTEACAEVGRGETQTEVVAETSQESELTLSGVKDVETGGPSGLEVTKAAVGGISWAEKVEETEAEQVLTKHKAKRKNLEPEEVSSRKAGRSTEEMELESEMDSSVPVGADIYKELTISIPNFQDVLAASSCSPGPALSVDEAPVRVQEGECSLVGKTPEEVWFEAGIPSKFVRLCRWDMETDSVTWPEFFDGSVFERKGIRLKPVGVWGDLSTFHVYAESSGELRRKRYQLEDLLRDWIDAIEKDESNFEQKRVKKRDMLRANLVVTREFLNLCKLVHGNVVFPSEMGGITEMLRRYKNVRVEPEKSRERLSGLLVCGVDEKDIREVYLRFSCLVRKWAQKGFC</sequence>
<dbReference type="PROSITE" id="PS50158">
    <property type="entry name" value="ZF_CCHC"/>
    <property type="match status" value="2"/>
</dbReference>
<dbReference type="Gene3D" id="4.10.60.10">
    <property type="entry name" value="Zinc finger, CCHC-type"/>
    <property type="match status" value="1"/>
</dbReference>
<feature type="region of interest" description="Disordered" evidence="2">
    <location>
        <begin position="235"/>
        <end position="267"/>
    </location>
</feature>
<dbReference type="AlphaFoldDB" id="A0A8J7NKI7"/>
<accession>A0A8J7NKI7</accession>
<organism evidence="4 5">
    <name type="scientific">Atractosteus spatula</name>
    <name type="common">Alligator gar</name>
    <name type="synonym">Lepisosteus spatula</name>
    <dbReference type="NCBI Taxonomy" id="7917"/>
    <lineage>
        <taxon>Eukaryota</taxon>
        <taxon>Metazoa</taxon>
        <taxon>Chordata</taxon>
        <taxon>Craniata</taxon>
        <taxon>Vertebrata</taxon>
        <taxon>Euteleostomi</taxon>
        <taxon>Actinopterygii</taxon>
        <taxon>Neopterygii</taxon>
        <taxon>Holostei</taxon>
        <taxon>Semionotiformes</taxon>
        <taxon>Lepisosteidae</taxon>
        <taxon>Atractosteus</taxon>
    </lineage>
</organism>
<evidence type="ECO:0000256" key="2">
    <source>
        <dbReference type="SAM" id="MobiDB-lite"/>
    </source>
</evidence>
<proteinExistence type="predicted"/>
<dbReference type="InterPro" id="IPR057811">
    <property type="entry name" value="RBD_ZCCHC3_2nd"/>
</dbReference>
<feature type="region of interest" description="Disordered" evidence="2">
    <location>
        <begin position="145"/>
        <end position="165"/>
    </location>
</feature>
<gene>
    <name evidence="4" type="primary">Zcchc3_14</name>
    <name evidence="4" type="ORF">GTO95_0002947</name>
</gene>
<dbReference type="PANTHER" id="PTHR46486">
    <property type="entry name" value="CCHC-TYPE DOMAIN-CONTAINING PROTEIN"/>
    <property type="match status" value="1"/>
</dbReference>
<dbReference type="GO" id="GO:0003676">
    <property type="term" value="F:nucleic acid binding"/>
    <property type="evidence" value="ECO:0007669"/>
    <property type="project" value="InterPro"/>
</dbReference>
<evidence type="ECO:0000256" key="1">
    <source>
        <dbReference type="PROSITE-ProRule" id="PRU00047"/>
    </source>
</evidence>
<feature type="non-terminal residue" evidence="4">
    <location>
        <position position="1"/>
    </location>
</feature>